<dbReference type="Proteomes" id="UP000199050">
    <property type="component" value="Unassembled WGS sequence"/>
</dbReference>
<name>A0A1G9B910_9BACL</name>
<keyword evidence="2" id="KW-1185">Reference proteome</keyword>
<dbReference type="AlphaFoldDB" id="A0A1G9B910"/>
<reference evidence="2" key="1">
    <citation type="submission" date="2016-10" db="EMBL/GenBank/DDBJ databases">
        <authorList>
            <person name="Varghese N."/>
            <person name="Submissions S."/>
        </authorList>
    </citation>
    <scope>NUCLEOTIDE SEQUENCE [LARGE SCALE GENOMIC DNA]</scope>
    <source>
        <strain evidence="2">CGMCC 1.11012</strain>
    </source>
</reference>
<evidence type="ECO:0000313" key="1">
    <source>
        <dbReference type="EMBL" id="SDK35345.1"/>
    </source>
</evidence>
<evidence type="ECO:0000313" key="2">
    <source>
        <dbReference type="Proteomes" id="UP000199050"/>
    </source>
</evidence>
<sequence>MRSRNDNGRYRQKRGEALAGHFEKKYGSDFGVRSEVSLEALRKQHDSPLTVQLAKEQQQKE</sequence>
<dbReference type="EMBL" id="FNDX01000039">
    <property type="protein sequence ID" value="SDK35345.1"/>
    <property type="molecule type" value="Genomic_DNA"/>
</dbReference>
<dbReference type="RefSeq" id="WP_090718095.1">
    <property type="nucleotide sequence ID" value="NZ_CBCSKY010000040.1"/>
</dbReference>
<gene>
    <name evidence="1" type="ORF">SAMN05216192_13941</name>
</gene>
<dbReference type="STRING" id="1174501.SAMN05216192_13941"/>
<proteinExistence type="predicted"/>
<protein>
    <submittedName>
        <fullName evidence="1">Uncharacterized protein</fullName>
    </submittedName>
</protein>
<dbReference type="OrthoDB" id="2642462at2"/>
<accession>A0A1G9B910</accession>
<organism evidence="1 2">
    <name type="scientific">Paenibacillus typhae</name>
    <dbReference type="NCBI Taxonomy" id="1174501"/>
    <lineage>
        <taxon>Bacteria</taxon>
        <taxon>Bacillati</taxon>
        <taxon>Bacillota</taxon>
        <taxon>Bacilli</taxon>
        <taxon>Bacillales</taxon>
        <taxon>Paenibacillaceae</taxon>
        <taxon>Paenibacillus</taxon>
    </lineage>
</organism>